<comment type="subcellular location">
    <subcellularLocation>
        <location evidence="1">Cell membrane</location>
        <topology evidence="1">Multi-pass membrane protein</topology>
    </subcellularLocation>
</comment>
<feature type="transmembrane region" description="Helical" evidence="6">
    <location>
        <begin position="339"/>
        <end position="364"/>
    </location>
</feature>
<evidence type="ECO:0000256" key="1">
    <source>
        <dbReference type="ARBA" id="ARBA00004651"/>
    </source>
</evidence>
<accession>A0A5C6A9G3</accession>
<dbReference type="EMBL" id="SJPM01000006">
    <property type="protein sequence ID" value="TWT95681.1"/>
    <property type="molecule type" value="Genomic_DNA"/>
</dbReference>
<gene>
    <name evidence="9" type="primary">macB_3</name>
    <name evidence="9" type="ORF">Pla100_33220</name>
</gene>
<reference evidence="9 10" key="1">
    <citation type="submission" date="2019-02" db="EMBL/GenBank/DDBJ databases">
        <title>Deep-cultivation of Planctomycetes and their phenomic and genomic characterization uncovers novel biology.</title>
        <authorList>
            <person name="Wiegand S."/>
            <person name="Jogler M."/>
            <person name="Boedeker C."/>
            <person name="Pinto D."/>
            <person name="Vollmers J."/>
            <person name="Rivas-Marin E."/>
            <person name="Kohn T."/>
            <person name="Peeters S.H."/>
            <person name="Heuer A."/>
            <person name="Rast P."/>
            <person name="Oberbeckmann S."/>
            <person name="Bunk B."/>
            <person name="Jeske O."/>
            <person name="Meyerdierks A."/>
            <person name="Storesund J.E."/>
            <person name="Kallscheuer N."/>
            <person name="Luecker S."/>
            <person name="Lage O.M."/>
            <person name="Pohl T."/>
            <person name="Merkel B.J."/>
            <person name="Hornburger P."/>
            <person name="Mueller R.-W."/>
            <person name="Bruemmer F."/>
            <person name="Labrenz M."/>
            <person name="Spormann A.M."/>
            <person name="Op Den Camp H."/>
            <person name="Overmann J."/>
            <person name="Amann R."/>
            <person name="Jetten M.S.M."/>
            <person name="Mascher T."/>
            <person name="Medema M.H."/>
            <person name="Devos D.P."/>
            <person name="Kaster A.-K."/>
            <person name="Ovreas L."/>
            <person name="Rohde M."/>
            <person name="Galperin M.Y."/>
            <person name="Jogler C."/>
        </authorList>
    </citation>
    <scope>NUCLEOTIDE SEQUENCE [LARGE SCALE GENOMIC DNA]</scope>
    <source>
        <strain evidence="9 10">Pla100</strain>
    </source>
</reference>
<dbReference type="PANTHER" id="PTHR43738">
    <property type="entry name" value="ABC TRANSPORTER, MEMBRANE PROTEIN"/>
    <property type="match status" value="1"/>
</dbReference>
<evidence type="ECO:0000259" key="7">
    <source>
        <dbReference type="Pfam" id="PF02687"/>
    </source>
</evidence>
<dbReference type="InterPro" id="IPR051125">
    <property type="entry name" value="ABC-4/HrtB_transporter"/>
</dbReference>
<dbReference type="Pfam" id="PF02687">
    <property type="entry name" value="FtsX"/>
    <property type="match status" value="1"/>
</dbReference>
<dbReference type="GO" id="GO:0005886">
    <property type="term" value="C:plasma membrane"/>
    <property type="evidence" value="ECO:0007669"/>
    <property type="project" value="UniProtKB-SubCell"/>
</dbReference>
<dbReference type="InterPro" id="IPR003838">
    <property type="entry name" value="ABC3_permease_C"/>
</dbReference>
<keyword evidence="2" id="KW-1003">Cell membrane</keyword>
<protein>
    <submittedName>
        <fullName evidence="9">Macrolide export ATP-binding/permease protein MacB</fullName>
        <ecNumber evidence="9">3.6.3.-</ecNumber>
    </submittedName>
</protein>
<dbReference type="Pfam" id="PF12704">
    <property type="entry name" value="MacB_PCD"/>
    <property type="match status" value="1"/>
</dbReference>
<dbReference type="EC" id="3.6.3.-" evidence="9"/>
<keyword evidence="9" id="KW-0067">ATP-binding</keyword>
<keyword evidence="9" id="KW-0378">Hydrolase</keyword>
<feature type="transmembrane region" description="Helical" evidence="6">
    <location>
        <begin position="293"/>
        <end position="319"/>
    </location>
</feature>
<evidence type="ECO:0000256" key="3">
    <source>
        <dbReference type="ARBA" id="ARBA00022692"/>
    </source>
</evidence>
<dbReference type="AlphaFoldDB" id="A0A5C6A9G3"/>
<dbReference type="Proteomes" id="UP000316213">
    <property type="component" value="Unassembled WGS sequence"/>
</dbReference>
<name>A0A5C6A9G3_9BACT</name>
<evidence type="ECO:0000259" key="8">
    <source>
        <dbReference type="Pfam" id="PF12704"/>
    </source>
</evidence>
<evidence type="ECO:0000256" key="4">
    <source>
        <dbReference type="ARBA" id="ARBA00022989"/>
    </source>
</evidence>
<proteinExistence type="predicted"/>
<keyword evidence="9" id="KW-0547">Nucleotide-binding</keyword>
<feature type="domain" description="MacB-like periplasmic core" evidence="8">
    <location>
        <begin position="18"/>
        <end position="223"/>
    </location>
</feature>
<feature type="transmembrane region" description="Helical" evidence="6">
    <location>
        <begin position="248"/>
        <end position="273"/>
    </location>
</feature>
<evidence type="ECO:0000313" key="10">
    <source>
        <dbReference type="Proteomes" id="UP000316213"/>
    </source>
</evidence>
<dbReference type="RefSeq" id="WP_231603124.1">
    <property type="nucleotide sequence ID" value="NZ_SJPM01000006.1"/>
</dbReference>
<feature type="domain" description="ABC3 transporter permease C-terminal" evidence="7">
    <location>
        <begin position="253"/>
        <end position="369"/>
    </location>
</feature>
<keyword evidence="10" id="KW-1185">Reference proteome</keyword>
<comment type="caution">
    <text evidence="9">The sequence shown here is derived from an EMBL/GenBank/DDBJ whole genome shotgun (WGS) entry which is preliminary data.</text>
</comment>
<evidence type="ECO:0000256" key="2">
    <source>
        <dbReference type="ARBA" id="ARBA00022475"/>
    </source>
</evidence>
<dbReference type="GO" id="GO:0005524">
    <property type="term" value="F:ATP binding"/>
    <property type="evidence" value="ECO:0007669"/>
    <property type="project" value="UniProtKB-KW"/>
</dbReference>
<dbReference type="PANTHER" id="PTHR43738:SF3">
    <property type="entry name" value="ABC TRANSPORTER PERMEASE"/>
    <property type="match status" value="1"/>
</dbReference>
<evidence type="ECO:0000256" key="5">
    <source>
        <dbReference type="ARBA" id="ARBA00023136"/>
    </source>
</evidence>
<sequence length="375" mass="40302">MQFATMTFRNVMRRPLRSGLTLVAVALAVCAVVSLVGIANGFKDTFMDFYQGAGVDLLVVRSGSARRLTSTLDETLGDRIMELDGVVDVIPGLADVVSFADVGLYVVPVSGLKPETQVFEAMEPIEGRRLLKADGQAVMVGVTLAETLGKKVGDMLEIVEEEEYEIVGIFESFNVLQNGSLVVSVGELQRLMGREGEVSGFSIVTRDASDEVLLDRIAAEVEAMESEVKVRPTREHVESLSEIQLAVAMAWLTSAVATVIGSVGVLNTMFMSIQERTLEIGLLRAIGWTRKRIVSMVLLESILLSILGALIGIAIAFVLVNFLTHMPAVNGLIEGHIRFGVVMQGMLIAIVVGFLGGLLPAFAASKLSPAEALRH</sequence>
<keyword evidence="5 6" id="KW-0472">Membrane</keyword>
<evidence type="ECO:0000313" key="9">
    <source>
        <dbReference type="EMBL" id="TWT95681.1"/>
    </source>
</evidence>
<evidence type="ECO:0000256" key="6">
    <source>
        <dbReference type="SAM" id="Phobius"/>
    </source>
</evidence>
<dbReference type="InterPro" id="IPR025857">
    <property type="entry name" value="MacB_PCD"/>
</dbReference>
<organism evidence="9 10">
    <name type="scientific">Neorhodopirellula pilleata</name>
    <dbReference type="NCBI Taxonomy" id="2714738"/>
    <lineage>
        <taxon>Bacteria</taxon>
        <taxon>Pseudomonadati</taxon>
        <taxon>Planctomycetota</taxon>
        <taxon>Planctomycetia</taxon>
        <taxon>Pirellulales</taxon>
        <taxon>Pirellulaceae</taxon>
        <taxon>Neorhodopirellula</taxon>
    </lineage>
</organism>
<dbReference type="GO" id="GO:0016787">
    <property type="term" value="F:hydrolase activity"/>
    <property type="evidence" value="ECO:0007669"/>
    <property type="project" value="UniProtKB-KW"/>
</dbReference>
<keyword evidence="4 6" id="KW-1133">Transmembrane helix</keyword>
<keyword evidence="3 6" id="KW-0812">Transmembrane</keyword>